<dbReference type="Pfam" id="PF00403">
    <property type="entry name" value="HMA"/>
    <property type="match status" value="1"/>
</dbReference>
<accession>A0A4Y7RMS9</accession>
<comment type="caution">
    <text evidence="5">The sequence shown here is derived from an EMBL/GenBank/DDBJ whole genome shotgun (WGS) entry which is preliminary data.</text>
</comment>
<dbReference type="OrthoDB" id="9813965at2"/>
<dbReference type="PANTHER" id="PTHR46594">
    <property type="entry name" value="P-TYPE CATION-TRANSPORTING ATPASE"/>
    <property type="match status" value="1"/>
</dbReference>
<dbReference type="EMBL" id="QFFZ01000034">
    <property type="protein sequence ID" value="TEB09982.1"/>
    <property type="molecule type" value="Genomic_DNA"/>
</dbReference>
<dbReference type="CDD" id="cd00371">
    <property type="entry name" value="HMA"/>
    <property type="match status" value="1"/>
</dbReference>
<dbReference type="InterPro" id="IPR000428">
    <property type="entry name" value="Cu-bd"/>
</dbReference>
<keyword evidence="6" id="KW-1185">Reference proteome</keyword>
<dbReference type="InterPro" id="IPR017969">
    <property type="entry name" value="Heavy-metal-associated_CS"/>
</dbReference>
<dbReference type="GO" id="GO:0006825">
    <property type="term" value="P:copper ion transport"/>
    <property type="evidence" value="ECO:0007669"/>
    <property type="project" value="InterPro"/>
</dbReference>
<keyword evidence="3" id="KW-0186">Copper</keyword>
<gene>
    <name evidence="5" type="primary">copZ_2</name>
    <name evidence="5" type="ORF">Pmgp_02676</name>
</gene>
<organism evidence="5 6">
    <name type="scientific">Pelotomaculum propionicicum</name>
    <dbReference type="NCBI Taxonomy" id="258475"/>
    <lineage>
        <taxon>Bacteria</taxon>
        <taxon>Bacillati</taxon>
        <taxon>Bacillota</taxon>
        <taxon>Clostridia</taxon>
        <taxon>Eubacteriales</taxon>
        <taxon>Desulfotomaculaceae</taxon>
        <taxon>Pelotomaculum</taxon>
    </lineage>
</organism>
<dbReference type="PANTHER" id="PTHR46594:SF4">
    <property type="entry name" value="P-TYPE CATION-TRANSPORTING ATPASE"/>
    <property type="match status" value="1"/>
</dbReference>
<dbReference type="PROSITE" id="PS50846">
    <property type="entry name" value="HMA_2"/>
    <property type="match status" value="1"/>
</dbReference>
<evidence type="ECO:0000259" key="4">
    <source>
        <dbReference type="PROSITE" id="PS50846"/>
    </source>
</evidence>
<dbReference type="InterPro" id="IPR006121">
    <property type="entry name" value="HMA_dom"/>
</dbReference>
<feature type="domain" description="HMA" evidence="4">
    <location>
        <begin position="2"/>
        <end position="68"/>
    </location>
</feature>
<dbReference type="FunFam" id="3.30.70.100:FF:000005">
    <property type="entry name" value="Copper-exporting P-type ATPase A"/>
    <property type="match status" value="1"/>
</dbReference>
<dbReference type="SUPFAM" id="SSF55008">
    <property type="entry name" value="HMA, heavy metal-associated domain"/>
    <property type="match status" value="1"/>
</dbReference>
<dbReference type="Gene3D" id="3.30.70.100">
    <property type="match status" value="1"/>
</dbReference>
<protein>
    <recommendedName>
        <fullName evidence="1">Copper chaperone CopZ</fullName>
    </recommendedName>
</protein>
<dbReference type="NCBIfam" id="TIGR00003">
    <property type="entry name" value="copper ion binding protein"/>
    <property type="match status" value="1"/>
</dbReference>
<name>A0A4Y7RMS9_9FIRM</name>
<dbReference type="AlphaFoldDB" id="A0A4Y7RMS9"/>
<evidence type="ECO:0000256" key="3">
    <source>
        <dbReference type="ARBA" id="ARBA00023008"/>
    </source>
</evidence>
<sequence>MEKITLKVEGMSCGHCKAAVEKALKDTGGVLAAEVDLDAKSVQVDYDRDRVDRAGLVKAIEDAGYDVQN</sequence>
<dbReference type="RefSeq" id="WP_134214489.1">
    <property type="nucleotide sequence ID" value="NZ_QFFZ01000034.1"/>
</dbReference>
<proteinExistence type="predicted"/>
<evidence type="ECO:0000256" key="2">
    <source>
        <dbReference type="ARBA" id="ARBA00022723"/>
    </source>
</evidence>
<dbReference type="PRINTS" id="PR00944">
    <property type="entry name" value="CUEXPORT"/>
</dbReference>
<dbReference type="Proteomes" id="UP000297597">
    <property type="component" value="Unassembled WGS sequence"/>
</dbReference>
<evidence type="ECO:0000256" key="1">
    <source>
        <dbReference type="ARBA" id="ARBA00015313"/>
    </source>
</evidence>
<dbReference type="InterPro" id="IPR036163">
    <property type="entry name" value="HMA_dom_sf"/>
</dbReference>
<evidence type="ECO:0000313" key="5">
    <source>
        <dbReference type="EMBL" id="TEB09982.1"/>
    </source>
</evidence>
<evidence type="ECO:0000313" key="6">
    <source>
        <dbReference type="Proteomes" id="UP000297597"/>
    </source>
</evidence>
<reference evidence="5 6" key="1">
    <citation type="journal article" date="2018" name="Environ. Microbiol.">
        <title>Novel energy conservation strategies and behaviour of Pelotomaculum schinkii driving syntrophic propionate catabolism.</title>
        <authorList>
            <person name="Hidalgo-Ahumada C.A.P."/>
            <person name="Nobu M.K."/>
            <person name="Narihiro T."/>
            <person name="Tamaki H."/>
            <person name="Liu W.T."/>
            <person name="Kamagata Y."/>
            <person name="Stams A.J.M."/>
            <person name="Imachi H."/>
            <person name="Sousa D.Z."/>
        </authorList>
    </citation>
    <scope>NUCLEOTIDE SEQUENCE [LARGE SCALE GENOMIC DNA]</scope>
    <source>
        <strain evidence="5 6">MGP</strain>
    </source>
</reference>
<dbReference type="GO" id="GO:0005507">
    <property type="term" value="F:copper ion binding"/>
    <property type="evidence" value="ECO:0007669"/>
    <property type="project" value="InterPro"/>
</dbReference>
<keyword evidence="2" id="KW-0479">Metal-binding</keyword>
<dbReference type="InterPro" id="IPR006122">
    <property type="entry name" value="HMA_Cu_ion-bd"/>
</dbReference>
<dbReference type="PROSITE" id="PS01047">
    <property type="entry name" value="HMA_1"/>
    <property type="match status" value="1"/>
</dbReference>